<dbReference type="RefSeq" id="WP_011495044.1">
    <property type="nucleotide sequence ID" value="NC_007954.1"/>
</dbReference>
<dbReference type="EMBL" id="CP000302">
    <property type="protein sequence ID" value="ABE53878.1"/>
    <property type="molecule type" value="Genomic_DNA"/>
</dbReference>
<dbReference type="eggNOG" id="COG4264">
    <property type="taxonomic scope" value="Bacteria"/>
</dbReference>
<dbReference type="Proteomes" id="UP000001982">
    <property type="component" value="Chromosome"/>
</dbReference>
<name>Q12RP8_SHEDO</name>
<dbReference type="PANTHER" id="PTHR34384">
    <property type="entry name" value="L-2,3-DIAMINOPROPANOATE--CITRATE LIGASE"/>
    <property type="match status" value="1"/>
</dbReference>
<dbReference type="Pfam" id="PF04183">
    <property type="entry name" value="IucA_IucC"/>
    <property type="match status" value="1"/>
</dbReference>
<comment type="pathway">
    <text evidence="1">Siderophore biosynthesis.</text>
</comment>
<dbReference type="Pfam" id="PF06276">
    <property type="entry name" value="FhuF"/>
    <property type="match status" value="1"/>
</dbReference>
<dbReference type="PANTHER" id="PTHR34384:SF6">
    <property type="entry name" value="STAPHYLOFERRIN B SYNTHASE"/>
    <property type="match status" value="1"/>
</dbReference>
<dbReference type="InterPro" id="IPR007310">
    <property type="entry name" value="Aerobactin_biosyn_IucA/IucC_N"/>
</dbReference>
<dbReference type="AlphaFoldDB" id="Q12RP8"/>
<evidence type="ECO:0000313" key="5">
    <source>
        <dbReference type="Proteomes" id="UP000001982"/>
    </source>
</evidence>
<proteinExistence type="predicted"/>
<evidence type="ECO:0000313" key="4">
    <source>
        <dbReference type="EMBL" id="ABE53878.1"/>
    </source>
</evidence>
<dbReference type="GO" id="GO:0019290">
    <property type="term" value="P:siderophore biosynthetic process"/>
    <property type="evidence" value="ECO:0007669"/>
    <property type="project" value="InterPro"/>
</dbReference>
<organism evidence="4 5">
    <name type="scientific">Shewanella denitrificans (strain OS217 / ATCC BAA-1090 / DSM 15013)</name>
    <dbReference type="NCBI Taxonomy" id="318161"/>
    <lineage>
        <taxon>Bacteria</taxon>
        <taxon>Pseudomonadati</taxon>
        <taxon>Pseudomonadota</taxon>
        <taxon>Gammaproteobacteria</taxon>
        <taxon>Alteromonadales</taxon>
        <taxon>Shewanellaceae</taxon>
        <taxon>Shewanella</taxon>
    </lineage>
</organism>
<dbReference type="KEGG" id="sdn:Sden_0588"/>
<dbReference type="HOGENOM" id="CLU_030178_0_0_6"/>
<dbReference type="InterPro" id="IPR037455">
    <property type="entry name" value="LucA/IucC-like"/>
</dbReference>
<keyword evidence="5" id="KW-1185">Reference proteome</keyword>
<reference evidence="4 5" key="1">
    <citation type="submission" date="2006-03" db="EMBL/GenBank/DDBJ databases">
        <title>Complete sequence of Shewanella denitrificans OS217.</title>
        <authorList>
            <consortium name="US DOE Joint Genome Institute"/>
            <person name="Copeland A."/>
            <person name="Lucas S."/>
            <person name="Lapidus A."/>
            <person name="Barry K."/>
            <person name="Detter J.C."/>
            <person name="Glavina del Rio T."/>
            <person name="Hammon N."/>
            <person name="Israni S."/>
            <person name="Dalin E."/>
            <person name="Tice H."/>
            <person name="Pitluck S."/>
            <person name="Brettin T."/>
            <person name="Bruce D."/>
            <person name="Han C."/>
            <person name="Tapia R."/>
            <person name="Gilna P."/>
            <person name="Kiss H."/>
            <person name="Schmutz J."/>
            <person name="Larimer F."/>
            <person name="Land M."/>
            <person name="Hauser L."/>
            <person name="Kyrpides N."/>
            <person name="Lykidis A."/>
            <person name="Richardson P."/>
        </authorList>
    </citation>
    <scope>NUCLEOTIDE SEQUENCE [LARGE SCALE GENOMIC DNA]</scope>
    <source>
        <strain evidence="5">OS217 / ATCC BAA-1090 / DSM 15013</strain>
    </source>
</reference>
<dbReference type="STRING" id="318161.Sden_0588"/>
<evidence type="ECO:0000259" key="3">
    <source>
        <dbReference type="Pfam" id="PF06276"/>
    </source>
</evidence>
<evidence type="ECO:0000256" key="1">
    <source>
        <dbReference type="ARBA" id="ARBA00004924"/>
    </source>
</evidence>
<dbReference type="OrthoDB" id="495728at2"/>
<protein>
    <submittedName>
        <fullName evidence="4">Putative siderophore biosynthesis protein</fullName>
    </submittedName>
</protein>
<sequence>MQHWQTAQLNSLIAALYLENFANFRHFCHLDGEKLLITLDPSRTLKLSVRQPTRATCLLPMVIKDESVILIVEGGEHASRVTLYDMLNVLTSAHWWPESTQAKAINLWHQALQGRTALANLPALSSVSLEQASLSETTFETVMEYRAMQIDRPNHPFAHAKGSLQALLGQSSTEIDWWALPKEHIFTQQITGPAMALLNREQQHDIAVKMRALFAEDATLYLALPALKSERPIISLLPAAVCLNTQTLVQSTTSSLRSFQFTARQHVKFATSQTTLGAKRTMPPRYLHNGDAAYQLLQALVLRSAVVADLLQLCDERAWWSTGSEHNLIACQGEFAVQMRSFPATGLAKLPRFTMAALNHPQSWLWLKAQGFSLPALWMQLLTGFVQLHLTLWQYGVLPECHGQNLQVWLDDSGSWRFILRDHDTLRICPTQLQHQGMEVPDYKINWHTPNTLVLPDLAALLAYFTTLGVQVNLYPIAKALESIGEYHETQFWQQLRECVANVAKTLPTEERTVLESNLLHAQEWPFKAIIAPLLHANESATGMPSALYRIDNPLIAHSKELYA</sequence>
<gene>
    <name evidence="4" type="ordered locus">Sden_0588</name>
</gene>
<dbReference type="GO" id="GO:0016881">
    <property type="term" value="F:acid-amino acid ligase activity"/>
    <property type="evidence" value="ECO:0007669"/>
    <property type="project" value="UniProtKB-ARBA"/>
</dbReference>
<feature type="domain" description="Aerobactin siderophore biosynthesis IucA/IucC-like C-terminal" evidence="3">
    <location>
        <begin position="392"/>
        <end position="529"/>
    </location>
</feature>
<dbReference type="InterPro" id="IPR022770">
    <property type="entry name" value="IucA/IucC-like_C"/>
</dbReference>
<feature type="domain" description="Aerobactin siderophore biosynthesis IucA/IucC N-terminal" evidence="2">
    <location>
        <begin position="242"/>
        <end position="358"/>
    </location>
</feature>
<accession>Q12RP8</accession>
<dbReference type="Gene3D" id="1.10.510.40">
    <property type="match status" value="1"/>
</dbReference>
<evidence type="ECO:0000259" key="2">
    <source>
        <dbReference type="Pfam" id="PF04183"/>
    </source>
</evidence>